<accession>A0A6A6N2Y7</accession>
<gene>
    <name evidence="2" type="ORF">GH714_022272</name>
</gene>
<evidence type="ECO:0000256" key="1">
    <source>
        <dbReference type="SAM" id="MobiDB-lite"/>
    </source>
</evidence>
<proteinExistence type="predicted"/>
<name>A0A6A6N2Y7_HEVBR</name>
<dbReference type="Proteomes" id="UP000467840">
    <property type="component" value="Chromosome 10"/>
</dbReference>
<sequence length="144" mass="15740">MLFIEMRDERGLPNLAPGHMSSSPPSFPSTPDASIGSTPGSYPSNRIMVRVVGGNKISDPGTGLSKHTGGSRSTVEHNLKMAKELQRDPNSWEVFEKLHKKRMKPLLMRGLRALISNNYIQDQMEAMVAAATIDATSNSQDDDS</sequence>
<dbReference type="AlphaFoldDB" id="A0A6A6N2Y7"/>
<feature type="compositionally biased region" description="Low complexity" evidence="1">
    <location>
        <begin position="17"/>
        <end position="34"/>
    </location>
</feature>
<evidence type="ECO:0000313" key="3">
    <source>
        <dbReference type="Proteomes" id="UP000467840"/>
    </source>
</evidence>
<organism evidence="2 3">
    <name type="scientific">Hevea brasiliensis</name>
    <name type="common">Para rubber tree</name>
    <name type="synonym">Siphonia brasiliensis</name>
    <dbReference type="NCBI Taxonomy" id="3981"/>
    <lineage>
        <taxon>Eukaryota</taxon>
        <taxon>Viridiplantae</taxon>
        <taxon>Streptophyta</taxon>
        <taxon>Embryophyta</taxon>
        <taxon>Tracheophyta</taxon>
        <taxon>Spermatophyta</taxon>
        <taxon>Magnoliopsida</taxon>
        <taxon>eudicotyledons</taxon>
        <taxon>Gunneridae</taxon>
        <taxon>Pentapetalae</taxon>
        <taxon>rosids</taxon>
        <taxon>fabids</taxon>
        <taxon>Malpighiales</taxon>
        <taxon>Euphorbiaceae</taxon>
        <taxon>Crotonoideae</taxon>
        <taxon>Micrandreae</taxon>
        <taxon>Hevea</taxon>
    </lineage>
</organism>
<keyword evidence="3" id="KW-1185">Reference proteome</keyword>
<reference evidence="2 3" key="1">
    <citation type="journal article" date="2020" name="Mol. Plant">
        <title>The Chromosome-Based Rubber Tree Genome Provides New Insights into Spurge Genome Evolution and Rubber Biosynthesis.</title>
        <authorList>
            <person name="Liu J."/>
            <person name="Shi C."/>
            <person name="Shi C.C."/>
            <person name="Li W."/>
            <person name="Zhang Q.J."/>
            <person name="Zhang Y."/>
            <person name="Li K."/>
            <person name="Lu H.F."/>
            <person name="Shi C."/>
            <person name="Zhu S.T."/>
            <person name="Xiao Z.Y."/>
            <person name="Nan H."/>
            <person name="Yue Y."/>
            <person name="Zhu X.G."/>
            <person name="Wu Y."/>
            <person name="Hong X.N."/>
            <person name="Fan G.Y."/>
            <person name="Tong Y."/>
            <person name="Zhang D."/>
            <person name="Mao C.L."/>
            <person name="Liu Y.L."/>
            <person name="Hao S.J."/>
            <person name="Liu W.Q."/>
            <person name="Lv M.Q."/>
            <person name="Zhang H.B."/>
            <person name="Liu Y."/>
            <person name="Hu-Tang G.R."/>
            <person name="Wang J.P."/>
            <person name="Wang J.H."/>
            <person name="Sun Y.H."/>
            <person name="Ni S.B."/>
            <person name="Chen W.B."/>
            <person name="Zhang X.C."/>
            <person name="Jiao Y.N."/>
            <person name="Eichler E.E."/>
            <person name="Li G.H."/>
            <person name="Liu X."/>
            <person name="Gao L.Z."/>
        </authorList>
    </citation>
    <scope>NUCLEOTIDE SEQUENCE [LARGE SCALE GENOMIC DNA]</scope>
    <source>
        <strain evidence="3">cv. GT1</strain>
        <tissue evidence="2">Leaf</tissue>
    </source>
</reference>
<feature type="region of interest" description="Disordered" evidence="1">
    <location>
        <begin position="10"/>
        <end position="74"/>
    </location>
</feature>
<comment type="caution">
    <text evidence="2">The sequence shown here is derived from an EMBL/GenBank/DDBJ whole genome shotgun (WGS) entry which is preliminary data.</text>
</comment>
<evidence type="ECO:0000313" key="2">
    <source>
        <dbReference type="EMBL" id="KAF2320030.1"/>
    </source>
</evidence>
<dbReference type="EMBL" id="JAAGAX010000003">
    <property type="protein sequence ID" value="KAF2320030.1"/>
    <property type="molecule type" value="Genomic_DNA"/>
</dbReference>
<feature type="compositionally biased region" description="Polar residues" evidence="1">
    <location>
        <begin position="35"/>
        <end position="44"/>
    </location>
</feature>
<dbReference type="InterPro" id="IPR004252">
    <property type="entry name" value="Probable_transposase_24"/>
</dbReference>
<dbReference type="Pfam" id="PF03004">
    <property type="entry name" value="Transposase_24"/>
    <property type="match status" value="1"/>
</dbReference>
<protein>
    <submittedName>
        <fullName evidence="2">Uncharacterized protein</fullName>
    </submittedName>
</protein>